<keyword evidence="8" id="KW-1185">Reference proteome</keyword>
<evidence type="ECO:0000256" key="2">
    <source>
        <dbReference type="ARBA" id="ARBA00004245"/>
    </source>
</evidence>
<evidence type="ECO:0000256" key="1">
    <source>
        <dbReference type="ARBA" id="ARBA00004138"/>
    </source>
</evidence>
<name>A0AAW1RHF3_9CHLO</name>
<comment type="similarity">
    <text evidence="6">Belongs to the CFAP144 family.</text>
</comment>
<protein>
    <submittedName>
        <fullName evidence="7">Uncharacterized protein</fullName>
    </submittedName>
</protein>
<gene>
    <name evidence="7" type="ORF">WJX74_008345</name>
</gene>
<dbReference type="Pfam" id="PF14886">
    <property type="entry name" value="FAM183"/>
    <property type="match status" value="1"/>
</dbReference>
<evidence type="ECO:0000256" key="5">
    <source>
        <dbReference type="ARBA" id="ARBA00023273"/>
    </source>
</evidence>
<evidence type="ECO:0000313" key="8">
    <source>
        <dbReference type="Proteomes" id="UP001438707"/>
    </source>
</evidence>
<dbReference type="InterPro" id="IPR029214">
    <property type="entry name" value="CFAP144"/>
</dbReference>
<proteinExistence type="inferred from homology"/>
<evidence type="ECO:0000256" key="4">
    <source>
        <dbReference type="ARBA" id="ARBA00023212"/>
    </source>
</evidence>
<keyword evidence="5" id="KW-0966">Cell projection</keyword>
<evidence type="ECO:0000256" key="6">
    <source>
        <dbReference type="ARBA" id="ARBA00034777"/>
    </source>
</evidence>
<comment type="caution">
    <text evidence="7">The sequence shown here is derived from an EMBL/GenBank/DDBJ whole genome shotgun (WGS) entry which is preliminary data.</text>
</comment>
<dbReference type="Proteomes" id="UP001438707">
    <property type="component" value="Unassembled WGS sequence"/>
</dbReference>
<dbReference type="GO" id="GO:0005856">
    <property type="term" value="C:cytoskeleton"/>
    <property type="evidence" value="ECO:0007669"/>
    <property type="project" value="UniProtKB-SubCell"/>
</dbReference>
<organism evidence="7 8">
    <name type="scientific">Apatococcus lobatus</name>
    <dbReference type="NCBI Taxonomy" id="904363"/>
    <lineage>
        <taxon>Eukaryota</taxon>
        <taxon>Viridiplantae</taxon>
        <taxon>Chlorophyta</taxon>
        <taxon>core chlorophytes</taxon>
        <taxon>Trebouxiophyceae</taxon>
        <taxon>Chlorellales</taxon>
        <taxon>Chlorellaceae</taxon>
        <taxon>Apatococcus</taxon>
    </lineage>
</organism>
<dbReference type="EMBL" id="JALJOS010000011">
    <property type="protein sequence ID" value="KAK9833139.1"/>
    <property type="molecule type" value="Genomic_DNA"/>
</dbReference>
<evidence type="ECO:0000256" key="3">
    <source>
        <dbReference type="ARBA" id="ARBA00022490"/>
    </source>
</evidence>
<comment type="subcellular location">
    <subcellularLocation>
        <location evidence="1">Cell projection</location>
        <location evidence="1">Cilium</location>
    </subcellularLocation>
    <subcellularLocation>
        <location evidence="2">Cytoplasm</location>
        <location evidence="2">Cytoskeleton</location>
    </subcellularLocation>
</comment>
<evidence type="ECO:0000313" key="7">
    <source>
        <dbReference type="EMBL" id="KAK9833139.1"/>
    </source>
</evidence>
<dbReference type="PANTHER" id="PTHR33865">
    <property type="entry name" value="PROTEIN FAM183B"/>
    <property type="match status" value="1"/>
</dbReference>
<keyword evidence="4" id="KW-0206">Cytoskeleton</keyword>
<sequence length="144" mass="16042">MSKERPDEVARNSIWRERCKKESSCRKLNLNFSIPNPDRMVILPLKPNNTVPVVSKLSPQQLLEVTADLARVCNTQHTHRMHGQPHLPTTANAAYGLSTEPLYHGHPMFHHPKTNTNVTAYAEAYAASMGGQNPFARHPLGAGK</sequence>
<dbReference type="AlphaFoldDB" id="A0AAW1RHF3"/>
<dbReference type="PANTHER" id="PTHR33865:SF3">
    <property type="entry name" value="PROTEIN FAM183B"/>
    <property type="match status" value="1"/>
</dbReference>
<dbReference type="GO" id="GO:0097546">
    <property type="term" value="C:ciliary base"/>
    <property type="evidence" value="ECO:0007669"/>
    <property type="project" value="TreeGrafter"/>
</dbReference>
<reference evidence="7 8" key="1">
    <citation type="journal article" date="2024" name="Nat. Commun.">
        <title>Phylogenomics reveals the evolutionary origins of lichenization in chlorophyte algae.</title>
        <authorList>
            <person name="Puginier C."/>
            <person name="Libourel C."/>
            <person name="Otte J."/>
            <person name="Skaloud P."/>
            <person name="Haon M."/>
            <person name="Grisel S."/>
            <person name="Petersen M."/>
            <person name="Berrin J.G."/>
            <person name="Delaux P.M."/>
            <person name="Dal Grande F."/>
            <person name="Keller J."/>
        </authorList>
    </citation>
    <scope>NUCLEOTIDE SEQUENCE [LARGE SCALE GENOMIC DNA]</scope>
    <source>
        <strain evidence="7 8">SAG 2145</strain>
    </source>
</reference>
<accession>A0AAW1RHF3</accession>
<keyword evidence="3" id="KW-0963">Cytoplasm</keyword>